<dbReference type="RefSeq" id="WP_108893146.1">
    <property type="nucleotide sequence ID" value="NZ_ONZF01000002.1"/>
</dbReference>
<dbReference type="InterPro" id="IPR029052">
    <property type="entry name" value="Metallo-depent_PP-like"/>
</dbReference>
<gene>
    <name evidence="2" type="primary">apaH</name>
    <name evidence="2" type="ORF">PAA8504_01107</name>
</gene>
<dbReference type="SUPFAM" id="SSF56300">
    <property type="entry name" value="Metallo-dependent phosphatases"/>
    <property type="match status" value="1"/>
</dbReference>
<dbReference type="InterPro" id="IPR004843">
    <property type="entry name" value="Calcineurin-like_PHP"/>
</dbReference>
<name>A0A2R8BSX8_9RHOB</name>
<protein>
    <submittedName>
        <fullName evidence="2">Bis(5'-nucleosyl)-tetraphosphatase, symmetrical</fullName>
        <ecNumber evidence="2">3.6.1.41</ecNumber>
    </submittedName>
</protein>
<dbReference type="AlphaFoldDB" id="A0A2R8BSX8"/>
<dbReference type="Pfam" id="PF00149">
    <property type="entry name" value="Metallophos"/>
    <property type="match status" value="1"/>
</dbReference>
<keyword evidence="3" id="KW-1185">Reference proteome</keyword>
<accession>A0A2R8BSX8</accession>
<sequence>MTIYSIGDIHGQSGQLDRAIGLIEQDGGPEARIVFLGDYTDRGSDSKGVLDRLIAGRDAGKPWRFVRGNHDRMFMNFLLSGEQHDRNIKSGLSWMNRRLGGPKTLESYGLGGAPMFLHSRNGGRETLASYDVDGRSLSDLELAQEARVLVPEAHKQFLADLPLYIEDGQYLFVHAGLRPGIDLKDQVEDDLIWIRDGWLDSTKTHPWLVVHGHTALDFPQHHGNRVNLDGGAGFGNPLVPAVFDEDGVFTLHEDGRRPLRPPA</sequence>
<dbReference type="Gene3D" id="3.60.21.10">
    <property type="match status" value="1"/>
</dbReference>
<organism evidence="2 3">
    <name type="scientific">Palleronia abyssalis</name>
    <dbReference type="NCBI Taxonomy" id="1501240"/>
    <lineage>
        <taxon>Bacteria</taxon>
        <taxon>Pseudomonadati</taxon>
        <taxon>Pseudomonadota</taxon>
        <taxon>Alphaproteobacteria</taxon>
        <taxon>Rhodobacterales</taxon>
        <taxon>Roseobacteraceae</taxon>
        <taxon>Palleronia</taxon>
    </lineage>
</organism>
<proteinExistence type="predicted"/>
<dbReference type="PANTHER" id="PTHR42850">
    <property type="entry name" value="METALLOPHOSPHOESTERASE"/>
    <property type="match status" value="1"/>
</dbReference>
<evidence type="ECO:0000313" key="3">
    <source>
        <dbReference type="Proteomes" id="UP000244912"/>
    </source>
</evidence>
<feature type="domain" description="Calcineurin-like phosphoesterase" evidence="1">
    <location>
        <begin position="1"/>
        <end position="225"/>
    </location>
</feature>
<evidence type="ECO:0000313" key="2">
    <source>
        <dbReference type="EMBL" id="SPJ23297.1"/>
    </source>
</evidence>
<dbReference type="GO" id="GO:0016791">
    <property type="term" value="F:phosphatase activity"/>
    <property type="evidence" value="ECO:0007669"/>
    <property type="project" value="TreeGrafter"/>
</dbReference>
<dbReference type="PANTHER" id="PTHR42850:SF11">
    <property type="entry name" value="BIS(5'-NUCLEOSYL)-TETRAPHOSPHATASE [SYMMETRICAL]"/>
    <property type="match status" value="1"/>
</dbReference>
<dbReference type="InterPro" id="IPR050126">
    <property type="entry name" value="Ap4A_hydrolase"/>
</dbReference>
<keyword evidence="2" id="KW-0378">Hydrolase</keyword>
<dbReference type="EC" id="3.6.1.41" evidence="2"/>
<dbReference type="EMBL" id="ONZF01000002">
    <property type="protein sequence ID" value="SPJ23297.1"/>
    <property type="molecule type" value="Genomic_DNA"/>
</dbReference>
<dbReference type="GO" id="GO:0110154">
    <property type="term" value="P:RNA decapping"/>
    <property type="evidence" value="ECO:0007669"/>
    <property type="project" value="TreeGrafter"/>
</dbReference>
<evidence type="ECO:0000259" key="1">
    <source>
        <dbReference type="Pfam" id="PF00149"/>
    </source>
</evidence>
<dbReference type="OrthoDB" id="9807890at2"/>
<reference evidence="2 3" key="1">
    <citation type="submission" date="2018-03" db="EMBL/GenBank/DDBJ databases">
        <authorList>
            <person name="Keele B.F."/>
        </authorList>
    </citation>
    <scope>NUCLEOTIDE SEQUENCE [LARGE SCALE GENOMIC DNA]</scope>
    <source>
        <strain evidence="2 3">CECT 8504</strain>
    </source>
</reference>
<dbReference type="GO" id="GO:0008803">
    <property type="term" value="F:bis(5'-nucleosyl)-tetraphosphatase (symmetrical) activity"/>
    <property type="evidence" value="ECO:0007669"/>
    <property type="project" value="UniProtKB-EC"/>
</dbReference>
<dbReference type="Proteomes" id="UP000244912">
    <property type="component" value="Unassembled WGS sequence"/>
</dbReference>
<dbReference type="GO" id="GO:0005737">
    <property type="term" value="C:cytoplasm"/>
    <property type="evidence" value="ECO:0007669"/>
    <property type="project" value="TreeGrafter"/>
</dbReference>